<gene>
    <name evidence="1" type="ORF">FHS49_000287</name>
</gene>
<name>A0A7W9AF10_9SPHN</name>
<dbReference type="RefSeq" id="WP_184014535.1">
    <property type="nucleotide sequence ID" value="NZ_JACIJC010000001.1"/>
</dbReference>
<dbReference type="AlphaFoldDB" id="A0A7W9AF10"/>
<dbReference type="InterPro" id="IPR011738">
    <property type="entry name" value="Phage_CHP"/>
</dbReference>
<dbReference type="Pfam" id="PF05135">
    <property type="entry name" value="Phage_connect_1"/>
    <property type="match status" value="1"/>
</dbReference>
<organism evidence="1 2">
    <name type="scientific">Sphingobium boeckii</name>
    <dbReference type="NCBI Taxonomy" id="1082345"/>
    <lineage>
        <taxon>Bacteria</taxon>
        <taxon>Pseudomonadati</taxon>
        <taxon>Pseudomonadota</taxon>
        <taxon>Alphaproteobacteria</taxon>
        <taxon>Sphingomonadales</taxon>
        <taxon>Sphingomonadaceae</taxon>
        <taxon>Sphingobium</taxon>
    </lineage>
</organism>
<dbReference type="InterPro" id="IPR006450">
    <property type="entry name" value="Phage_HK97_gp6-like"/>
</dbReference>
<accession>A0A7W9AF10</accession>
<proteinExistence type="predicted"/>
<dbReference type="EMBL" id="JACIJC010000001">
    <property type="protein sequence ID" value="MBB5684296.1"/>
    <property type="molecule type" value="Genomic_DNA"/>
</dbReference>
<dbReference type="NCBIfam" id="TIGR01560">
    <property type="entry name" value="put_DNA_pack"/>
    <property type="match status" value="2"/>
</dbReference>
<dbReference type="NCBIfam" id="TIGR02215">
    <property type="entry name" value="phage_chp_gp8"/>
    <property type="match status" value="1"/>
</dbReference>
<sequence>MTIDDMREILGIGPEVPDEDVAEAYAAYTTATIAETIIEEPISLELAKAQCRVLDDSEDDLISGYIVAAREFAEVHTGHVLMQRTVTETFRHFASPIMLLWRPVASISGITYKDSDGTAQTYVDAVYDADAAPVEIYPLTAWPETRRNGVVKVAYLAGYEADAVPQALKVAMLQMVAHWHANREAVAAGSMVEVPQTAMDILDKYRPVL</sequence>
<evidence type="ECO:0000313" key="2">
    <source>
        <dbReference type="Proteomes" id="UP000549617"/>
    </source>
</evidence>
<dbReference type="InterPro" id="IPR021146">
    <property type="entry name" value="Phage_gp6-like_head-tail"/>
</dbReference>
<comment type="caution">
    <text evidence="1">The sequence shown here is derived from an EMBL/GenBank/DDBJ whole genome shotgun (WGS) entry which is preliminary data.</text>
</comment>
<dbReference type="Proteomes" id="UP000549617">
    <property type="component" value="Unassembled WGS sequence"/>
</dbReference>
<dbReference type="Gene3D" id="1.10.3230.30">
    <property type="entry name" value="Phage gp6-like head-tail connector protein"/>
    <property type="match status" value="1"/>
</dbReference>
<dbReference type="CDD" id="cd08054">
    <property type="entry name" value="gp6"/>
    <property type="match status" value="1"/>
</dbReference>
<evidence type="ECO:0000313" key="1">
    <source>
        <dbReference type="EMBL" id="MBB5684296.1"/>
    </source>
</evidence>
<reference evidence="1 2" key="1">
    <citation type="submission" date="2020-08" db="EMBL/GenBank/DDBJ databases">
        <title>Genomic Encyclopedia of Type Strains, Phase IV (KMG-IV): sequencing the most valuable type-strain genomes for metagenomic binning, comparative biology and taxonomic classification.</title>
        <authorList>
            <person name="Goeker M."/>
        </authorList>
    </citation>
    <scope>NUCLEOTIDE SEQUENCE [LARGE SCALE GENOMIC DNA]</scope>
    <source>
        <strain evidence="1 2">DSM 25079</strain>
    </source>
</reference>
<keyword evidence="2" id="KW-1185">Reference proteome</keyword>
<protein>
    <submittedName>
        <fullName evidence="1">Putative phiE125 gp8 family phage protein</fullName>
    </submittedName>
</protein>